<dbReference type="AlphaFoldDB" id="A0A098QZH3"/>
<sequence>MNILSGDVIKHSREFYELSRPIICRVGILLICLFCLSLLGWSFLFSVEDVAYGIAETRPVANPSLISPGSSGIVQTVHVKDGDLVEAGEILVTMNITEQQIQLNELKPRLKTAFENLYANQVLLHSLSGIAAPQYLGGGYEQVLWEDFNAEKRLRTHGIRTIEYELSIEMEKPQLLQSMVTIRRLELQREQLSLDLLRWEHQRILQATQIIQNTQEEVGSLQAKIAFLEKQVNEANIPASITGRVHNMLKLNPGDRVALHQPLLELVPGIAGVLKVQIQVTPAEIVSIQPGMKVIIHFESLPINEYEPIVGTVVTIPADSSHTHAGEPVYFLEAEIPSLVKHRESSSEIPIPPGIIGEARIILQRRKIIHFILEVLDWV</sequence>
<dbReference type="OrthoDB" id="553569at2"/>
<gene>
    <name evidence="4" type="ORF">DC28_05370</name>
</gene>
<proteinExistence type="predicted"/>
<protein>
    <recommendedName>
        <fullName evidence="3">AprE-like beta-barrel domain-containing protein</fullName>
    </recommendedName>
</protein>
<dbReference type="PANTHER" id="PTHR30386">
    <property type="entry name" value="MEMBRANE FUSION SUBUNIT OF EMRAB-TOLC MULTIDRUG EFFLUX PUMP"/>
    <property type="match status" value="1"/>
</dbReference>
<dbReference type="Proteomes" id="UP000029692">
    <property type="component" value="Unassembled WGS sequence"/>
</dbReference>
<keyword evidence="5" id="KW-1185">Reference proteome</keyword>
<dbReference type="EMBL" id="JNUP01000047">
    <property type="protein sequence ID" value="KGE72808.1"/>
    <property type="molecule type" value="Genomic_DNA"/>
</dbReference>
<dbReference type="InterPro" id="IPR058982">
    <property type="entry name" value="Beta-barrel_AprE"/>
</dbReference>
<reference evidence="4 5" key="1">
    <citation type="submission" date="2014-05" db="EMBL/GenBank/DDBJ databases">
        <title>De novo Genome Sequence of Spirocheata sp.</title>
        <authorList>
            <person name="Shivani Y."/>
            <person name="Subhash Y."/>
            <person name="Tushar L."/>
            <person name="Sasikala C."/>
            <person name="Ramana C.V."/>
        </authorList>
    </citation>
    <scope>NUCLEOTIDE SEQUENCE [LARGE SCALE GENOMIC DNA]</scope>
    <source>
        <strain evidence="4 5">JC230</strain>
    </source>
</reference>
<comment type="caution">
    <text evidence="4">The sequence shown here is derived from an EMBL/GenBank/DDBJ whole genome shotgun (WGS) entry which is preliminary data.</text>
</comment>
<keyword evidence="1" id="KW-0175">Coiled coil</keyword>
<dbReference type="InterPro" id="IPR050739">
    <property type="entry name" value="MFP"/>
</dbReference>
<keyword evidence="2" id="KW-0812">Transmembrane</keyword>
<dbReference type="STRING" id="1480694.DC28_05370"/>
<dbReference type="PRINTS" id="PR01490">
    <property type="entry name" value="RTXTOXIND"/>
</dbReference>
<evidence type="ECO:0000313" key="4">
    <source>
        <dbReference type="EMBL" id="KGE72808.1"/>
    </source>
</evidence>
<accession>A0A098QZH3</accession>
<evidence type="ECO:0000313" key="5">
    <source>
        <dbReference type="Proteomes" id="UP000029692"/>
    </source>
</evidence>
<organism evidence="4 5">
    <name type="scientific">Spirochaeta lutea</name>
    <dbReference type="NCBI Taxonomy" id="1480694"/>
    <lineage>
        <taxon>Bacteria</taxon>
        <taxon>Pseudomonadati</taxon>
        <taxon>Spirochaetota</taxon>
        <taxon>Spirochaetia</taxon>
        <taxon>Spirochaetales</taxon>
        <taxon>Spirochaetaceae</taxon>
        <taxon>Spirochaeta</taxon>
    </lineage>
</organism>
<dbReference type="eggNOG" id="COG0845">
    <property type="taxonomic scope" value="Bacteria"/>
</dbReference>
<dbReference type="PANTHER" id="PTHR30386:SF28">
    <property type="entry name" value="EXPORTED PROTEIN"/>
    <property type="match status" value="1"/>
</dbReference>
<keyword evidence="2" id="KW-1133">Transmembrane helix</keyword>
<dbReference type="Pfam" id="PF26002">
    <property type="entry name" value="Beta-barrel_AprE"/>
    <property type="match status" value="1"/>
</dbReference>
<dbReference type="RefSeq" id="WP_037546623.1">
    <property type="nucleotide sequence ID" value="NZ_JNUP01000047.1"/>
</dbReference>
<evidence type="ECO:0000256" key="2">
    <source>
        <dbReference type="SAM" id="Phobius"/>
    </source>
</evidence>
<feature type="coiled-coil region" evidence="1">
    <location>
        <begin position="182"/>
        <end position="231"/>
    </location>
</feature>
<name>A0A098QZH3_9SPIO</name>
<feature type="transmembrane region" description="Helical" evidence="2">
    <location>
        <begin position="22"/>
        <end position="44"/>
    </location>
</feature>
<evidence type="ECO:0000259" key="3">
    <source>
        <dbReference type="Pfam" id="PF26002"/>
    </source>
</evidence>
<evidence type="ECO:0000256" key="1">
    <source>
        <dbReference type="SAM" id="Coils"/>
    </source>
</evidence>
<feature type="domain" description="AprE-like beta-barrel" evidence="3">
    <location>
        <begin position="275"/>
        <end position="362"/>
    </location>
</feature>
<dbReference type="Gene3D" id="2.40.50.100">
    <property type="match status" value="1"/>
</dbReference>
<keyword evidence="2" id="KW-0472">Membrane</keyword>